<feature type="compositionally biased region" description="Basic and acidic residues" evidence="15">
    <location>
        <begin position="401"/>
        <end position="482"/>
    </location>
</feature>
<dbReference type="SMART" id="SM00360">
    <property type="entry name" value="RRM"/>
    <property type="match status" value="1"/>
</dbReference>
<keyword evidence="10" id="KW-0539">Nucleus</keyword>
<dbReference type="EC" id="2.1.1.354" evidence="2"/>
<keyword evidence="8" id="KW-0805">Transcription regulation</keyword>
<feature type="compositionally biased region" description="Basic and acidic residues" evidence="15">
    <location>
        <begin position="1071"/>
        <end position="1091"/>
    </location>
</feature>
<feature type="compositionally biased region" description="Acidic residues" evidence="15">
    <location>
        <begin position="1092"/>
        <end position="1104"/>
    </location>
</feature>
<sequence>MEYDRRHHHSNVNGVHRPPPPDMHQQPSDKKRRNYKLIVDPTIHSYKGNAKVYRFDGINPDGHVIDARDPRPRYQRIWCRRQAADLPVPQFKYDHNYVGTPPPKEVTFTNLNDNINRDFLENMCKSFGTIEEVRIYYNPRSKKHLGIGKVLYSSSKAAKTCVEKLNRTSKMGNIMNVFVDTFGKERSKLIEEKTTERPKLDVAGPSKRERSNSYKKAFSTEAYDPGDNDFEYNGGSSAGNSAGNSASGKFGYTHSESGYTSHSGDMGHSSDMYSAGTPFSQTFTPGSMYGEMHGQGFTPASDTYSLHHQPHHSHHHHHSQPHQTSSRYDMPPPSTPHPPPQFNNSFVNFDPQVPPPPLPAEPLPPIATPSSHYQSTPQQPIATPDHYHHDRGRGSSTSSSSREDGDRHRSRHYDRDYDYDRDHERDRDRDRDRERERGRDRDRDRDRDRKRDSRDSRERDHSRDSKRSRDRGRDSDRLDNGDRQPPAPPPPAPKPLEKVVRPPTPEPEPEEKPRFMSLESRIQSLLMGGVVEEEDTSHSSRSQELAQATPGTPHTPSTPSDARLQQNNDSSRLGFNGRDTTWAQTPNTSTFDTSQQQSTSAAPASVKEEGSGSDMDVDDDDDRMSLSSISSGEEKLQVNPAVSSNLNSSGMGMGQYPPNLNSWQYPQAPGLFPFNSFGNPYSNAAFQNGLVDQTAQLEADLMQQEEESRQQDHKFAIVLNGFVKELKDVMQKDLCKKMVQSSAFKAFESWWDGEEQKVKLPIKPAAPTEKTAEKPAKPSKPAVSGMEGMSSAIASLFESRHPWTKDGGLENSYGFGGFSGGGLLGIRGGMPRLPSFKKKFRPPSPSGEESRTREEKEKTEEAGDDASDRDEDKDKSLNVSAGSRRVIYSSDSDEESDDDKEASAAEDEEDEDEESEEDSDEEDDEEEEESGVSVADSSEEEEEEDEEEVEAEDKEEEDELGAKKKSHDVKVSEDNESSESESEDDEKEEAEAKKKGEDKSDSSKEESEDIDIEADSDSEDKELSSPKSSPIAKNNEAKPEAKTSSDSAATSTSPRQALSPITEEKEEEDMVVDKDKAADKKVEEKKSKDEENANVDVEESEEGEITSSTEQDADKSASEAERKVDLPEEKEEGEIKDDEKKEEEVEKPEEKSQAPPSPVPTTPTKPKGKGRRGRKKSVQSPQPPSELSAATDGNTDTEQSLVSKDATEEETSEMDVEAKEGVTESSAQEEEDARPYVNPAIMEHDYSAAPIKRKIVPMDDQDSELTDSADESAMDLYQDVWIEHNYCLPIPKDNVTPVSLVTGKKPVPVSDSSPPKTPKSKKSKKAEAEAAKAAAEESTPEAPAKKGKGKKEGKGQGHAKKETLKDITNKGSRELASLMSEDHVPKSPITFEQRTLQEEGQVFFDIYSKGIDDEDIRYLKRTYDELMQSEDPMFYWLNDILWVDHPFTNIPDPPRKRRKVDDSYQNRIRRTGSARTDGYFKLTLEEKARYLIQARNVYQAAETLNEQEAVEDTKKKAQTSREVRSETRRLQSTFSEYLDMGDLFKFNQLKTRKKLLRFAKSGIHDWGLFALEPILADEMVIEYVGISVRQSVADLREKQYEQSGIGSSYLFRVDHETIIDATMHGNLARFINHSCSPNCYAKIITMESQKKIVIYSKRDIDVNEEITYDYKFPIEDQKIPCLCGTPSCRGTLN</sequence>
<keyword evidence="4" id="KW-0808">Transferase</keyword>
<dbReference type="SMART" id="SM00508">
    <property type="entry name" value="PostSET"/>
    <property type="match status" value="1"/>
</dbReference>
<keyword evidence="9" id="KW-0804">Transcription</keyword>
<dbReference type="SMART" id="SM00317">
    <property type="entry name" value="SET"/>
    <property type="match status" value="1"/>
</dbReference>
<dbReference type="Gene3D" id="2.170.270.10">
    <property type="entry name" value="SET domain"/>
    <property type="match status" value="1"/>
</dbReference>
<keyword evidence="5" id="KW-0949">S-adenosyl-L-methionine</keyword>
<evidence type="ECO:0000259" key="16">
    <source>
        <dbReference type="PROSITE" id="PS50102"/>
    </source>
</evidence>
<feature type="domain" description="RRM" evidence="16">
    <location>
        <begin position="104"/>
        <end position="177"/>
    </location>
</feature>
<keyword evidence="3" id="KW-0489">Methyltransferase</keyword>
<protein>
    <recommendedName>
        <fullName evidence="2">[histone H3]-lysine(4) N-trimethyltransferase</fullName>
        <ecNumber evidence="2">2.1.1.354</ecNumber>
    </recommendedName>
</protein>
<dbReference type="PROSITE" id="PS50280">
    <property type="entry name" value="SET"/>
    <property type="match status" value="1"/>
</dbReference>
<gene>
    <name evidence="19" type="ORF">V1264_022505</name>
</gene>
<evidence type="ECO:0000259" key="17">
    <source>
        <dbReference type="PROSITE" id="PS50280"/>
    </source>
</evidence>
<feature type="compositionally biased region" description="Basic and acidic residues" evidence="15">
    <location>
        <begin position="1137"/>
        <end position="1152"/>
    </location>
</feature>
<reference evidence="19 20" key="1">
    <citation type="submission" date="2024-02" db="EMBL/GenBank/DDBJ databases">
        <title>Chromosome-scale genome assembly of the rough periwinkle Littorina saxatilis.</title>
        <authorList>
            <person name="De Jode A."/>
            <person name="Faria R."/>
            <person name="Formenti G."/>
            <person name="Sims Y."/>
            <person name="Smith T.P."/>
            <person name="Tracey A."/>
            <person name="Wood J.M.D."/>
            <person name="Zagrodzka Z.B."/>
            <person name="Johannesson K."/>
            <person name="Butlin R.K."/>
            <person name="Leder E.H."/>
        </authorList>
    </citation>
    <scope>NUCLEOTIDE SEQUENCE [LARGE SCALE GENOMIC DNA]</scope>
    <source>
        <strain evidence="19">Snail1</strain>
        <tissue evidence="19">Muscle</tissue>
    </source>
</reference>
<evidence type="ECO:0000256" key="1">
    <source>
        <dbReference type="ARBA" id="ARBA00004123"/>
    </source>
</evidence>
<dbReference type="Gene3D" id="3.30.70.330">
    <property type="match status" value="1"/>
</dbReference>
<feature type="compositionally biased region" description="Pro residues" evidence="15">
    <location>
        <begin position="485"/>
        <end position="494"/>
    </location>
</feature>
<feature type="compositionally biased region" description="Basic and acidic residues" evidence="15">
    <location>
        <begin position="1350"/>
        <end position="1368"/>
    </location>
</feature>
<dbReference type="Proteomes" id="UP001374579">
    <property type="component" value="Unassembled WGS sequence"/>
</dbReference>
<comment type="subcellular location">
    <subcellularLocation>
        <location evidence="1">Nucleus</location>
    </subcellularLocation>
</comment>
<evidence type="ECO:0000313" key="19">
    <source>
        <dbReference type="EMBL" id="KAK7088600.1"/>
    </source>
</evidence>
<evidence type="ECO:0000256" key="14">
    <source>
        <dbReference type="PROSITE-ProRule" id="PRU00176"/>
    </source>
</evidence>
<feature type="region of interest" description="Disordered" evidence="15">
    <location>
        <begin position="829"/>
        <end position="1241"/>
    </location>
</feature>
<proteinExistence type="predicted"/>
<dbReference type="GO" id="GO:0048188">
    <property type="term" value="C:Set1C/COMPASS complex"/>
    <property type="evidence" value="ECO:0007669"/>
    <property type="project" value="InterPro"/>
</dbReference>
<evidence type="ECO:0000259" key="18">
    <source>
        <dbReference type="PROSITE" id="PS50868"/>
    </source>
</evidence>
<dbReference type="PROSITE" id="PS50868">
    <property type="entry name" value="POST_SET"/>
    <property type="match status" value="1"/>
</dbReference>
<comment type="catalytic activity">
    <reaction evidence="11">
        <text>L-lysyl(4)-[histone H3] + 3 S-adenosyl-L-methionine = N(6),N(6),N(6)-trimethyl-L-lysyl(4)-[histone H3] + 3 S-adenosyl-L-homocysteine + 3 H(+)</text>
        <dbReference type="Rhea" id="RHEA:60260"/>
        <dbReference type="Rhea" id="RHEA-COMP:15537"/>
        <dbReference type="Rhea" id="RHEA-COMP:15547"/>
        <dbReference type="ChEBI" id="CHEBI:15378"/>
        <dbReference type="ChEBI" id="CHEBI:29969"/>
        <dbReference type="ChEBI" id="CHEBI:57856"/>
        <dbReference type="ChEBI" id="CHEBI:59789"/>
        <dbReference type="ChEBI" id="CHEBI:61961"/>
        <dbReference type="EC" id="2.1.1.354"/>
    </reaction>
</comment>
<evidence type="ECO:0000256" key="4">
    <source>
        <dbReference type="ARBA" id="ARBA00022679"/>
    </source>
</evidence>
<feature type="region of interest" description="Disordered" evidence="15">
    <location>
        <begin position="1"/>
        <end position="32"/>
    </location>
</feature>
<dbReference type="GO" id="GO:0032259">
    <property type="term" value="P:methylation"/>
    <property type="evidence" value="ECO:0007669"/>
    <property type="project" value="UniProtKB-KW"/>
</dbReference>
<feature type="compositionally biased region" description="Low complexity" evidence="15">
    <location>
        <begin position="549"/>
        <end position="560"/>
    </location>
</feature>
<dbReference type="InterPro" id="IPR037841">
    <property type="entry name" value="SET_SETD1A/B"/>
</dbReference>
<feature type="compositionally biased region" description="Acidic residues" evidence="15">
    <location>
        <begin position="891"/>
        <end position="930"/>
    </location>
</feature>
<evidence type="ECO:0000256" key="7">
    <source>
        <dbReference type="ARBA" id="ARBA00022884"/>
    </source>
</evidence>
<evidence type="ECO:0000256" key="12">
    <source>
        <dbReference type="ARBA" id="ARBA00047583"/>
    </source>
</evidence>
<dbReference type="GO" id="GO:0140999">
    <property type="term" value="F:histone H3K4 trimethyltransferase activity"/>
    <property type="evidence" value="ECO:0007669"/>
    <property type="project" value="UniProtKB-EC"/>
</dbReference>
<dbReference type="InterPro" id="IPR003616">
    <property type="entry name" value="Post-SET_dom"/>
</dbReference>
<feature type="compositionally biased region" description="Basic and acidic residues" evidence="15">
    <location>
        <begin position="990"/>
        <end position="1005"/>
    </location>
</feature>
<feature type="compositionally biased region" description="Basic and acidic residues" evidence="15">
    <location>
        <begin position="189"/>
        <end position="212"/>
    </location>
</feature>
<dbReference type="InterPro" id="IPR044570">
    <property type="entry name" value="Set1-like"/>
</dbReference>
<feature type="compositionally biased region" description="Pro residues" evidence="15">
    <location>
        <begin position="352"/>
        <end position="367"/>
    </location>
</feature>
<comment type="catalytic activity">
    <reaction evidence="13">
        <text>N(6),N(6)-dimethyl-L-lysyl(4)-[histone H3] + S-adenosyl-L-methionine = N(6),N(6),N(6)-trimethyl-L-lysyl(4)-[histone H3] + S-adenosyl-L-homocysteine + H(+)</text>
        <dbReference type="Rhea" id="RHEA:60272"/>
        <dbReference type="Rhea" id="RHEA-COMP:15537"/>
        <dbReference type="Rhea" id="RHEA-COMP:15540"/>
        <dbReference type="ChEBI" id="CHEBI:15378"/>
        <dbReference type="ChEBI" id="CHEBI:57856"/>
        <dbReference type="ChEBI" id="CHEBI:59789"/>
        <dbReference type="ChEBI" id="CHEBI:61961"/>
        <dbReference type="ChEBI" id="CHEBI:61976"/>
    </reaction>
</comment>
<feature type="compositionally biased region" description="Basic residues" evidence="15">
    <location>
        <begin position="1"/>
        <end position="10"/>
    </location>
</feature>
<feature type="region of interest" description="Disordered" evidence="15">
    <location>
        <begin position="284"/>
        <end position="653"/>
    </location>
</feature>
<evidence type="ECO:0000256" key="5">
    <source>
        <dbReference type="ARBA" id="ARBA00022691"/>
    </source>
</evidence>
<dbReference type="CDD" id="cd19169">
    <property type="entry name" value="SET_SETD1"/>
    <property type="match status" value="1"/>
</dbReference>
<feature type="compositionally biased region" description="Basic and acidic residues" evidence="15">
    <location>
        <begin position="1112"/>
        <end position="1127"/>
    </location>
</feature>
<dbReference type="SUPFAM" id="SSF82199">
    <property type="entry name" value="SET domain"/>
    <property type="match status" value="1"/>
</dbReference>
<feature type="compositionally biased region" description="Polar residues" evidence="15">
    <location>
        <begin position="370"/>
        <end position="381"/>
    </location>
</feature>
<feature type="domain" description="Post-SET" evidence="18">
    <location>
        <begin position="1677"/>
        <end position="1693"/>
    </location>
</feature>
<feature type="compositionally biased region" description="Acidic residues" evidence="15">
    <location>
        <begin position="1006"/>
        <end position="1020"/>
    </location>
</feature>
<evidence type="ECO:0000256" key="3">
    <source>
        <dbReference type="ARBA" id="ARBA00022603"/>
    </source>
</evidence>
<feature type="region of interest" description="Disordered" evidence="15">
    <location>
        <begin position="1304"/>
        <end position="1368"/>
    </location>
</feature>
<feature type="compositionally biased region" description="Basic and acidic residues" evidence="15">
    <location>
        <begin position="848"/>
        <end position="861"/>
    </location>
</feature>
<evidence type="ECO:0000256" key="10">
    <source>
        <dbReference type="ARBA" id="ARBA00023242"/>
    </source>
</evidence>
<dbReference type="EMBL" id="JBAMIC010004070">
    <property type="protein sequence ID" value="KAK7088600.1"/>
    <property type="molecule type" value="Genomic_DNA"/>
</dbReference>
<dbReference type="InterPro" id="IPR035979">
    <property type="entry name" value="RBD_domain_sf"/>
</dbReference>
<dbReference type="InterPro" id="IPR001214">
    <property type="entry name" value="SET_dom"/>
</dbReference>
<evidence type="ECO:0000256" key="13">
    <source>
        <dbReference type="ARBA" id="ARBA00049129"/>
    </source>
</evidence>
<feature type="compositionally biased region" description="Low complexity" evidence="15">
    <location>
        <begin position="1044"/>
        <end position="1053"/>
    </location>
</feature>
<dbReference type="InterPro" id="IPR012677">
    <property type="entry name" value="Nucleotide-bd_a/b_plait_sf"/>
</dbReference>
<dbReference type="Pfam" id="PF00076">
    <property type="entry name" value="RRM_1"/>
    <property type="match status" value="1"/>
</dbReference>
<dbReference type="Pfam" id="PF00856">
    <property type="entry name" value="SET"/>
    <property type="match status" value="1"/>
</dbReference>
<keyword evidence="6" id="KW-0156">Chromatin regulator</keyword>
<dbReference type="PANTHER" id="PTHR45814:SF2">
    <property type="entry name" value="HISTONE-LYSINE N-METHYLTRANSFERASE SETD1"/>
    <property type="match status" value="1"/>
</dbReference>
<feature type="compositionally biased region" description="Acidic residues" evidence="15">
    <location>
        <begin position="937"/>
        <end position="959"/>
    </location>
</feature>
<dbReference type="FunFam" id="2.170.270.10:FF:000010">
    <property type="entry name" value="Histone-lysine N-methyltransferase"/>
    <property type="match status" value="1"/>
</dbReference>
<keyword evidence="7 14" id="KW-0694">RNA-binding</keyword>
<dbReference type="InterPro" id="IPR046341">
    <property type="entry name" value="SET_dom_sf"/>
</dbReference>
<feature type="compositionally biased region" description="Polar residues" evidence="15">
    <location>
        <begin position="1191"/>
        <end position="1202"/>
    </location>
</feature>
<dbReference type="Pfam" id="PF11764">
    <property type="entry name" value="N-SET"/>
    <property type="match status" value="1"/>
</dbReference>
<dbReference type="SMART" id="SM01291">
    <property type="entry name" value="N-SET"/>
    <property type="match status" value="1"/>
</dbReference>
<feature type="domain" description="SET" evidence="17">
    <location>
        <begin position="1554"/>
        <end position="1671"/>
    </location>
</feature>
<evidence type="ECO:0000313" key="20">
    <source>
        <dbReference type="Proteomes" id="UP001374579"/>
    </source>
</evidence>
<evidence type="ECO:0000256" key="8">
    <source>
        <dbReference type="ARBA" id="ARBA00023015"/>
    </source>
</evidence>
<feature type="compositionally biased region" description="Basic residues" evidence="15">
    <location>
        <begin position="308"/>
        <end position="320"/>
    </location>
</feature>
<dbReference type="InterPro" id="IPR024657">
    <property type="entry name" value="COMPASS_Set1_N-SET"/>
</dbReference>
<feature type="compositionally biased region" description="Acidic residues" evidence="15">
    <location>
        <begin position="974"/>
        <end position="989"/>
    </location>
</feature>
<evidence type="ECO:0000256" key="6">
    <source>
        <dbReference type="ARBA" id="ARBA00022853"/>
    </source>
</evidence>
<dbReference type="InterPro" id="IPR000504">
    <property type="entry name" value="RRM_dom"/>
</dbReference>
<feature type="region of interest" description="Disordered" evidence="15">
    <location>
        <begin position="763"/>
        <end position="787"/>
    </location>
</feature>
<evidence type="ECO:0000256" key="11">
    <source>
        <dbReference type="ARBA" id="ARBA00047571"/>
    </source>
</evidence>
<evidence type="ECO:0000256" key="15">
    <source>
        <dbReference type="SAM" id="MobiDB-lite"/>
    </source>
</evidence>
<feature type="compositionally biased region" description="Basic residues" evidence="15">
    <location>
        <begin position="1166"/>
        <end position="1177"/>
    </location>
</feature>
<dbReference type="PROSITE" id="PS50102">
    <property type="entry name" value="RRM"/>
    <property type="match status" value="1"/>
</dbReference>
<name>A0AAN9AKN8_9CAEN</name>
<dbReference type="SUPFAM" id="SSF54928">
    <property type="entry name" value="RNA-binding domain, RBD"/>
    <property type="match status" value="1"/>
</dbReference>
<feature type="region of interest" description="Disordered" evidence="15">
    <location>
        <begin position="189"/>
        <end position="220"/>
    </location>
</feature>
<dbReference type="CDD" id="cd12304">
    <property type="entry name" value="RRM_Set1"/>
    <property type="match status" value="1"/>
</dbReference>
<feature type="compositionally biased region" description="Polar residues" evidence="15">
    <location>
        <begin position="563"/>
        <end position="587"/>
    </location>
</feature>
<comment type="catalytic activity">
    <reaction evidence="12">
        <text>N(6)-methyl-L-lysyl(4)-[histone H3] + S-adenosyl-L-methionine = N(6),N(6)-dimethyl-L-lysyl(4)-[histone H3] + S-adenosyl-L-homocysteine + H(+)</text>
        <dbReference type="Rhea" id="RHEA:60268"/>
        <dbReference type="Rhea" id="RHEA-COMP:15540"/>
        <dbReference type="Rhea" id="RHEA-COMP:15543"/>
        <dbReference type="ChEBI" id="CHEBI:15378"/>
        <dbReference type="ChEBI" id="CHEBI:57856"/>
        <dbReference type="ChEBI" id="CHEBI:59789"/>
        <dbReference type="ChEBI" id="CHEBI:61929"/>
        <dbReference type="ChEBI" id="CHEBI:61976"/>
    </reaction>
</comment>
<feature type="compositionally biased region" description="Low complexity" evidence="15">
    <location>
        <begin position="1331"/>
        <end position="1342"/>
    </location>
</feature>
<evidence type="ECO:0000256" key="9">
    <source>
        <dbReference type="ARBA" id="ARBA00023163"/>
    </source>
</evidence>
<feature type="compositionally biased region" description="Pro residues" evidence="15">
    <location>
        <begin position="330"/>
        <end position="341"/>
    </location>
</feature>
<dbReference type="GO" id="GO:0003723">
    <property type="term" value="F:RNA binding"/>
    <property type="evidence" value="ECO:0007669"/>
    <property type="project" value="UniProtKB-UniRule"/>
</dbReference>
<organism evidence="19 20">
    <name type="scientific">Littorina saxatilis</name>
    <dbReference type="NCBI Taxonomy" id="31220"/>
    <lineage>
        <taxon>Eukaryota</taxon>
        <taxon>Metazoa</taxon>
        <taxon>Spiralia</taxon>
        <taxon>Lophotrochozoa</taxon>
        <taxon>Mollusca</taxon>
        <taxon>Gastropoda</taxon>
        <taxon>Caenogastropoda</taxon>
        <taxon>Littorinimorpha</taxon>
        <taxon>Littorinoidea</taxon>
        <taxon>Littorinidae</taxon>
        <taxon>Littorina</taxon>
    </lineage>
</organism>
<comment type="caution">
    <text evidence="19">The sequence shown here is derived from an EMBL/GenBank/DDBJ whole genome shotgun (WGS) entry which is preliminary data.</text>
</comment>
<dbReference type="PANTHER" id="PTHR45814">
    <property type="entry name" value="HISTONE-LYSINE N-METHYLTRANSFERASE SETD1"/>
    <property type="match status" value="1"/>
</dbReference>
<accession>A0AAN9AKN8</accession>
<feature type="compositionally biased region" description="Low complexity" evidence="15">
    <location>
        <begin position="588"/>
        <end position="605"/>
    </location>
</feature>
<keyword evidence="20" id="KW-1185">Reference proteome</keyword>
<evidence type="ECO:0000256" key="2">
    <source>
        <dbReference type="ARBA" id="ARBA00012182"/>
    </source>
</evidence>